<keyword evidence="5" id="KW-0472">Membrane</keyword>
<keyword evidence="3" id="KW-0418">Kinase</keyword>
<comment type="caution">
    <text evidence="6">The sequence shown here is derived from an EMBL/GenBank/DDBJ whole genome shotgun (WGS) entry which is preliminary data.</text>
</comment>
<evidence type="ECO:0000256" key="3">
    <source>
        <dbReference type="ARBA" id="ARBA00022777"/>
    </source>
</evidence>
<name>A0A811SLJ2_9POAL</name>
<evidence type="ECO:0000256" key="5">
    <source>
        <dbReference type="SAM" id="Phobius"/>
    </source>
</evidence>
<evidence type="ECO:0000256" key="4">
    <source>
        <dbReference type="ARBA" id="ARBA00022840"/>
    </source>
</evidence>
<accession>A0A811SLJ2</accession>
<keyword evidence="1" id="KW-0808">Transferase</keyword>
<keyword evidence="2" id="KW-0547">Nucleotide-binding</keyword>
<keyword evidence="5" id="KW-1133">Transmembrane helix</keyword>
<gene>
    <name evidence="6" type="ORF">NCGR_LOCUS65497</name>
</gene>
<dbReference type="GO" id="GO:0005524">
    <property type="term" value="F:ATP binding"/>
    <property type="evidence" value="ECO:0007669"/>
    <property type="project" value="UniProtKB-KW"/>
</dbReference>
<dbReference type="Gene3D" id="1.10.510.10">
    <property type="entry name" value="Transferase(Phosphotransferase) domain 1"/>
    <property type="match status" value="1"/>
</dbReference>
<feature type="transmembrane region" description="Helical" evidence="5">
    <location>
        <begin position="20"/>
        <end position="42"/>
    </location>
</feature>
<evidence type="ECO:0000256" key="2">
    <source>
        <dbReference type="ARBA" id="ARBA00022741"/>
    </source>
</evidence>
<keyword evidence="7" id="KW-1185">Reference proteome</keyword>
<dbReference type="PANTHER" id="PTHR47973">
    <property type="entry name" value="CYSTEINE-RICH RECEPTOR-LIKE PROTEIN KINASE 3"/>
    <property type="match status" value="1"/>
</dbReference>
<evidence type="ECO:0000313" key="7">
    <source>
        <dbReference type="Proteomes" id="UP000604825"/>
    </source>
</evidence>
<evidence type="ECO:0000313" key="6">
    <source>
        <dbReference type="EMBL" id="CAD6341399.1"/>
    </source>
</evidence>
<dbReference type="OrthoDB" id="688481at2759"/>
<dbReference type="SUPFAM" id="SSF56112">
    <property type="entry name" value="Protein kinase-like (PK-like)"/>
    <property type="match status" value="1"/>
</dbReference>
<organism evidence="6 7">
    <name type="scientific">Miscanthus lutarioriparius</name>
    <dbReference type="NCBI Taxonomy" id="422564"/>
    <lineage>
        <taxon>Eukaryota</taxon>
        <taxon>Viridiplantae</taxon>
        <taxon>Streptophyta</taxon>
        <taxon>Embryophyta</taxon>
        <taxon>Tracheophyta</taxon>
        <taxon>Spermatophyta</taxon>
        <taxon>Magnoliopsida</taxon>
        <taxon>Liliopsida</taxon>
        <taxon>Poales</taxon>
        <taxon>Poaceae</taxon>
        <taxon>PACMAD clade</taxon>
        <taxon>Panicoideae</taxon>
        <taxon>Andropogonodae</taxon>
        <taxon>Andropogoneae</taxon>
        <taxon>Saccharinae</taxon>
        <taxon>Miscanthus</taxon>
    </lineage>
</organism>
<protein>
    <submittedName>
        <fullName evidence="6">Uncharacterized protein</fullName>
    </submittedName>
</protein>
<sequence>MTVEVLHGESVPKKLSGWKLGLAIGVPCAAALAFGLLAGLYLMKKKRKKQLLEWVWKLHGAGRVLEAVDPRLAGGYDEEEAERLLLLGLACSHPNPRQRPKAQAILQNLQTRSVPPLPVPMSKPVFMWPVPLADGEEDETQTYMSHSGSLALT</sequence>
<evidence type="ECO:0000256" key="1">
    <source>
        <dbReference type="ARBA" id="ARBA00022679"/>
    </source>
</evidence>
<dbReference type="AlphaFoldDB" id="A0A811SLJ2"/>
<keyword evidence="4" id="KW-0067">ATP-binding</keyword>
<dbReference type="GO" id="GO:0016301">
    <property type="term" value="F:kinase activity"/>
    <property type="evidence" value="ECO:0007669"/>
    <property type="project" value="UniProtKB-KW"/>
</dbReference>
<keyword evidence="5" id="KW-0812">Transmembrane</keyword>
<reference evidence="6" key="1">
    <citation type="submission" date="2020-10" db="EMBL/GenBank/DDBJ databases">
        <authorList>
            <person name="Han B."/>
            <person name="Lu T."/>
            <person name="Zhao Q."/>
            <person name="Huang X."/>
            <person name="Zhao Y."/>
        </authorList>
    </citation>
    <scope>NUCLEOTIDE SEQUENCE</scope>
</reference>
<dbReference type="InterPro" id="IPR052059">
    <property type="entry name" value="CR_Ser/Thr_kinase"/>
</dbReference>
<dbReference type="EMBL" id="CAJGYO010000203">
    <property type="protein sequence ID" value="CAD6341399.1"/>
    <property type="molecule type" value="Genomic_DNA"/>
</dbReference>
<dbReference type="InterPro" id="IPR011009">
    <property type="entry name" value="Kinase-like_dom_sf"/>
</dbReference>
<proteinExistence type="predicted"/>
<dbReference type="Proteomes" id="UP000604825">
    <property type="component" value="Unassembled WGS sequence"/>
</dbReference>